<dbReference type="GO" id="GO:0070762">
    <property type="term" value="C:nuclear pore transmembrane ring"/>
    <property type="evidence" value="ECO:0007669"/>
    <property type="project" value="TreeGrafter"/>
</dbReference>
<keyword evidence="8 14" id="KW-1133">Transmembrane helix</keyword>
<accession>A0A5B0M7U9</accession>
<dbReference type="GO" id="GO:0051028">
    <property type="term" value="P:mRNA transport"/>
    <property type="evidence" value="ECO:0007669"/>
    <property type="project" value="UniProtKB-KW"/>
</dbReference>
<feature type="region of interest" description="Disordered" evidence="13">
    <location>
        <begin position="473"/>
        <end position="510"/>
    </location>
</feature>
<dbReference type="PANTHER" id="PTHR13269:SF6">
    <property type="entry name" value="NUCLEOPORIN NDC1"/>
    <property type="match status" value="1"/>
</dbReference>
<feature type="transmembrane region" description="Helical" evidence="14">
    <location>
        <begin position="62"/>
        <end position="82"/>
    </location>
</feature>
<keyword evidence="16" id="KW-1185">Reference proteome</keyword>
<evidence type="ECO:0000256" key="1">
    <source>
        <dbReference type="ARBA" id="ARBA00004232"/>
    </source>
</evidence>
<comment type="similarity">
    <text evidence="3">Belongs to the NDC1 family.</text>
</comment>
<dbReference type="Proteomes" id="UP000324748">
    <property type="component" value="Unassembled WGS sequence"/>
</dbReference>
<protein>
    <recommendedName>
        <fullName evidence="17">Nucleoporin NDC1</fullName>
    </recommendedName>
</protein>
<dbReference type="GO" id="GO:0070631">
    <property type="term" value="P:spindle pole body localization"/>
    <property type="evidence" value="ECO:0007669"/>
    <property type="project" value="TreeGrafter"/>
</dbReference>
<sequence length="683" mass="77518">MGTRNQHDHGLQSNKHNYTRLYQVILRRRTYHFCLISYLLSNIVLWFVMLDGLPALWNGLRITTWIMGGANWASATIPLMTLRRLQLTASSLYAPNRYAKFWAVLQSTEFITSTLFCSISGSLLCLTYVSAALALNENPELGLFKSVPGRGVTQINERPIFLLASCWYTALCYSFSAIYHGKWHYRPFDVSEHLTIPQRIWNSLDSRVEFVRRSIIYCSATFLPIYLISRRYLIRAIVFSKYTQLTKHIKPHMVMLIKFDSVFTLTSTIRLVMINVLLISMWEIVQALWDVYSTHPLDLSRFDTEPNQCLLEGIRSTDPRVQNYAIRELAHISWSDPARRSTIFKDIRASPRLLNLIIEECLNIIDTTRATIESGGQPIQKTVSAAQTSVGPHRPSPGTHSAVKTDLPELFNTSSHPNSMKQVFLRKLLSSESGQEPTAPGSTTLQPSATSLKKEKTESDYQIPDIFLRDQSRKLASKSTSDISTGDNLKPSPSPQSSTKALQSSTPQKREKIVPKIWKIVLHSPLLKSSEAGSRLEDWLFSPSMTDELEKCLSKRQLCMFSVEAVTNFTCASLTEDQYGVLQDQIPRIMESLVDCFDALDRLRINTCAEFGVQPPPVQATAPASCELDPVQIHFHLTLDEHLHPLLTRLKAGIFGITDQFKPFLKEMSFSPKINQWIQSHSR</sequence>
<dbReference type="InterPro" id="IPR019049">
    <property type="entry name" value="Nucleoporin_prot_Ndc1/Nup"/>
</dbReference>
<gene>
    <name evidence="15" type="ORF">PGT21_027727</name>
</gene>
<evidence type="ECO:0000256" key="13">
    <source>
        <dbReference type="SAM" id="MobiDB-lite"/>
    </source>
</evidence>
<dbReference type="OrthoDB" id="67850at2759"/>
<feature type="region of interest" description="Disordered" evidence="13">
    <location>
        <begin position="431"/>
        <end position="457"/>
    </location>
</feature>
<dbReference type="GO" id="GO:0006999">
    <property type="term" value="P:nuclear pore organization"/>
    <property type="evidence" value="ECO:0007669"/>
    <property type="project" value="TreeGrafter"/>
</dbReference>
<comment type="subcellular location">
    <subcellularLocation>
        <location evidence="1">Nucleus membrane</location>
        <topology evidence="1">Multi-pass membrane protein</topology>
    </subcellularLocation>
    <subcellularLocation>
        <location evidence="2">Nucleus</location>
        <location evidence="2">Nuclear pore complex</location>
    </subcellularLocation>
</comment>
<feature type="transmembrane region" description="Helical" evidence="14">
    <location>
        <begin position="30"/>
        <end position="50"/>
    </location>
</feature>
<dbReference type="Pfam" id="PF09531">
    <property type="entry name" value="Ndc1_Nup"/>
    <property type="match status" value="1"/>
</dbReference>
<evidence type="ECO:0000256" key="7">
    <source>
        <dbReference type="ARBA" id="ARBA00022927"/>
    </source>
</evidence>
<name>A0A5B0M7U9_PUCGR</name>
<feature type="compositionally biased region" description="Polar residues" evidence="13">
    <location>
        <begin position="477"/>
        <end position="487"/>
    </location>
</feature>
<organism evidence="15 16">
    <name type="scientific">Puccinia graminis f. sp. tritici</name>
    <dbReference type="NCBI Taxonomy" id="56615"/>
    <lineage>
        <taxon>Eukaryota</taxon>
        <taxon>Fungi</taxon>
        <taxon>Dikarya</taxon>
        <taxon>Basidiomycota</taxon>
        <taxon>Pucciniomycotina</taxon>
        <taxon>Pucciniomycetes</taxon>
        <taxon>Pucciniales</taxon>
        <taxon>Pucciniaceae</taxon>
        <taxon>Puccinia</taxon>
    </lineage>
</organism>
<feature type="transmembrane region" description="Helical" evidence="14">
    <location>
        <begin position="160"/>
        <end position="179"/>
    </location>
</feature>
<dbReference type="PANTHER" id="PTHR13269">
    <property type="entry name" value="NUCLEOPORIN NDC1"/>
    <property type="match status" value="1"/>
</dbReference>
<dbReference type="GO" id="GO:0030674">
    <property type="term" value="F:protein-macromolecule adaptor activity"/>
    <property type="evidence" value="ECO:0007669"/>
    <property type="project" value="TreeGrafter"/>
</dbReference>
<feature type="compositionally biased region" description="Polar residues" evidence="13">
    <location>
        <begin position="431"/>
        <end position="451"/>
    </location>
</feature>
<keyword evidence="7" id="KW-0653">Protein transport</keyword>
<keyword evidence="6" id="KW-0509">mRNA transport</keyword>
<keyword evidence="10" id="KW-0906">Nuclear pore complex</keyword>
<evidence type="ECO:0000313" key="15">
    <source>
        <dbReference type="EMBL" id="KAA1072098.1"/>
    </source>
</evidence>
<evidence type="ECO:0000313" key="16">
    <source>
        <dbReference type="Proteomes" id="UP000324748"/>
    </source>
</evidence>
<dbReference type="GO" id="GO:0031965">
    <property type="term" value="C:nuclear membrane"/>
    <property type="evidence" value="ECO:0007669"/>
    <property type="project" value="UniProtKB-SubCell"/>
</dbReference>
<evidence type="ECO:0000256" key="5">
    <source>
        <dbReference type="ARBA" id="ARBA00022692"/>
    </source>
</evidence>
<evidence type="ECO:0000256" key="8">
    <source>
        <dbReference type="ARBA" id="ARBA00022989"/>
    </source>
</evidence>
<feature type="compositionally biased region" description="Polar residues" evidence="13">
    <location>
        <begin position="377"/>
        <end position="390"/>
    </location>
</feature>
<keyword evidence="11 14" id="KW-0472">Membrane</keyword>
<evidence type="ECO:0000256" key="9">
    <source>
        <dbReference type="ARBA" id="ARBA00023010"/>
    </source>
</evidence>
<keyword evidence="9" id="KW-0811">Translocation</keyword>
<evidence type="ECO:0000256" key="12">
    <source>
        <dbReference type="ARBA" id="ARBA00023242"/>
    </source>
</evidence>
<keyword evidence="4" id="KW-0813">Transport</keyword>
<evidence type="ECO:0000256" key="6">
    <source>
        <dbReference type="ARBA" id="ARBA00022816"/>
    </source>
</evidence>
<evidence type="ECO:0008006" key="17">
    <source>
        <dbReference type="Google" id="ProtNLM"/>
    </source>
</evidence>
<evidence type="ECO:0000256" key="11">
    <source>
        <dbReference type="ARBA" id="ARBA00023136"/>
    </source>
</evidence>
<dbReference type="GO" id="GO:0005816">
    <property type="term" value="C:spindle pole body"/>
    <property type="evidence" value="ECO:0007669"/>
    <property type="project" value="TreeGrafter"/>
</dbReference>
<keyword evidence="12" id="KW-0539">Nucleus</keyword>
<dbReference type="AlphaFoldDB" id="A0A5B0M7U9"/>
<dbReference type="EMBL" id="VSWC01000170">
    <property type="protein sequence ID" value="KAA1072098.1"/>
    <property type="molecule type" value="Genomic_DNA"/>
</dbReference>
<feature type="region of interest" description="Disordered" evidence="13">
    <location>
        <begin position="376"/>
        <end position="404"/>
    </location>
</feature>
<feature type="compositionally biased region" description="Polar residues" evidence="13">
    <location>
        <begin position="495"/>
        <end position="507"/>
    </location>
</feature>
<evidence type="ECO:0000256" key="14">
    <source>
        <dbReference type="SAM" id="Phobius"/>
    </source>
</evidence>
<evidence type="ECO:0000256" key="2">
    <source>
        <dbReference type="ARBA" id="ARBA00004567"/>
    </source>
</evidence>
<reference evidence="15 16" key="1">
    <citation type="submission" date="2019-05" db="EMBL/GenBank/DDBJ databases">
        <title>Emergence of the Ug99 lineage of the wheat stem rust pathogen through somatic hybridization.</title>
        <authorList>
            <person name="Li F."/>
            <person name="Upadhyaya N.M."/>
            <person name="Sperschneider J."/>
            <person name="Matny O."/>
            <person name="Nguyen-Phuc H."/>
            <person name="Mago R."/>
            <person name="Raley C."/>
            <person name="Miller M.E."/>
            <person name="Silverstein K.A.T."/>
            <person name="Henningsen E."/>
            <person name="Hirsch C.D."/>
            <person name="Visser B."/>
            <person name="Pretorius Z.A."/>
            <person name="Steffenson B.J."/>
            <person name="Schwessinger B."/>
            <person name="Dodds P.N."/>
            <person name="Figueroa M."/>
        </authorList>
    </citation>
    <scope>NUCLEOTIDE SEQUENCE [LARGE SCALE GENOMIC DNA]</scope>
    <source>
        <strain evidence="15">21-0</strain>
    </source>
</reference>
<evidence type="ECO:0000256" key="4">
    <source>
        <dbReference type="ARBA" id="ARBA00022448"/>
    </source>
</evidence>
<comment type="caution">
    <text evidence="15">The sequence shown here is derived from an EMBL/GenBank/DDBJ whole genome shotgun (WGS) entry which is preliminary data.</text>
</comment>
<proteinExistence type="inferred from homology"/>
<dbReference type="GO" id="GO:0015031">
    <property type="term" value="P:protein transport"/>
    <property type="evidence" value="ECO:0007669"/>
    <property type="project" value="UniProtKB-KW"/>
</dbReference>
<keyword evidence="5 14" id="KW-0812">Transmembrane</keyword>
<evidence type="ECO:0000256" key="10">
    <source>
        <dbReference type="ARBA" id="ARBA00023132"/>
    </source>
</evidence>
<evidence type="ECO:0000256" key="3">
    <source>
        <dbReference type="ARBA" id="ARBA00005760"/>
    </source>
</evidence>